<accession>A0A1X0N4F6</accession>
<dbReference type="Proteomes" id="UP000192815">
    <property type="component" value="Unassembled WGS sequence"/>
</dbReference>
<gene>
    <name evidence="2" type="ORF">BZK31_15095</name>
</gene>
<reference evidence="3" key="1">
    <citation type="submission" date="2017-02" db="EMBL/GenBank/DDBJ databases">
        <title>Pseudomonas floridae sp. nov., a novel pathogenic bacterial species isolated from tomato.</title>
        <authorList>
            <person name="Timilsina S."/>
            <person name="Vallad G.E."/>
            <person name="Jones J.B."/>
        </authorList>
    </citation>
    <scope>NUCLEOTIDE SEQUENCE [LARGE SCALE GENOMIC DNA]</scope>
    <source>
        <strain evidence="3">GEV388</strain>
    </source>
</reference>
<sequence>MSSSPPYFFSTSLKTRFAQDIQTALEKAVLSTREGAWLKRLVDNIEQPPDAGPLPRVDRLFMDDGSCACAELAGALMISDPEQADSPLFLSTLMFGIERFEQRTALLAALQQRFDEIRDASSVLSAEHVEGSLFDKRSAWIMRQQAEHLEQLALQLHELPDLRKAVGQAVQGSLRDLNTQAGVDVFSHPVQIVEPPSSAGQTILHVAGTQPLVDVALNHYVVEAIPAGLQRQFMDARGRVLSEAESAQITQALVSATPLVGDAFEQLLSSYWTRIRTDGRTMRDYMTHALAETFRQHLLIGRERGVLNQQQWRGLSRVLPSHAALAGDAAPRVRKLSVAVAGQEPVKVVGQWLIDFPQGDPAGLYLYCPSQGVRRFDDLARLTAHFSGSHGRAELLRSCSLNDHPLIREQGDIELRLEILARDYFAECVDSVIALQKRNLRYVLELPALGFENTPVRIDDALDIRALIDGRLTALHDSWRWRSGSTDFGLFWSAAAPARLPHLSGVTAPVRTWSGKLDKISRLIERMEPLHSGVDGCMRNALNFYLALVGGPHLDARALWVLPGDDDQPPVALLSLALERVCGQRHAALSGSAILQGLRVTLSTPSVDYLPISLLEQMLGNVLDGFAARYARQITDFYERPLRHINTRVRPGALSCLVREYALRLEVFIERRVAKLPAELLDGLQQLLDRPTPAVRRVLNDQQFKAFTLSIRFGTQRSGMVIPDAFFARRAQGGGKAIMWMLAEGFRVFDSTQALTDHLVSQLNGAGGDTSSILQLFAEPDALLIRRHLDNNVAPDIRVEAEEIDGHFIQALQKHAIDRQCRAVSSLFLQACTWGLRPVSFTHLLNRVERDDRSRRMASSLGVAIQLVIYQTIVPVWISEAPLEDQFALADALRRFFVTCVAQEDFLFDIPGLHGYARELLSVRLKTDFPEKELDPDNIIVTLTHYVPIPGAVGQVPQSIPAASTYVSEPLSAFAVNRLMSRQDGALSLTSQDGKPLDAGLTPAYVRGVVDSLDVAAGYRRMLEKVLVKTDPAYARRQKLFAEQIPAVELLRALAFKLKGELSAKAYRFIDAVLNMPDGIARLSVDGCRIGISPLLLLPAAEGWEATTVLNTYLIAPMEKQPGPWILYVLMHDEFVFKEYADQAALLADIRTSSSLQTLMLQRIEPGMRHIYDKGGFMEPHLPFSVESSWDLPLERPQPVTLEFRPFEGNALEYLFRGALQFLKLQIKEQSVSNAEHSRNKAQYLFTLGTEQVMALLPGRLGALVGVWQSQALFNSSLTSASEKSWGKAVSEFLAALGVLISSKQDPQSGLGEGEDIYLEPQEGVEEESGETEDVPSFPDFSWSNGSLTDQVRVRLRAFEVTDVALNTLTKDEMFNTYDDLATGKRYASIDGKAYQVRSGPEGWSIVAGDLMGPPIRLNRDQRWMLDLPGGLKGGGGIVSRAKTRMVDGDVDDVMVVTARGMEQIRSSFQEMACAIEEGHAQARLYLENCMNNLARHAANGEMDGRVKKILGDFFDHRSPDPRLHDAVKHVVTTLYEGLMDPSLSPVDSTRYVVGINRYGEEMVSAFVLPKDPLKRLYLTEHFFRVPSYRLKLGVLRAGQFKFGDHYRSAILLHELSHLVLDTEDIAYVDGHAPFIDMLEDAPRYRLRVKNEQILKQQKALSYQTDRSQLFKNLDEGAWRDLSRTDGAAKGTILRLTGKKSLEQARDVFYSDVQKRTDIMLANADSVALLVTLLGRERFTD</sequence>
<evidence type="ECO:0000313" key="3">
    <source>
        <dbReference type="Proteomes" id="UP000192815"/>
    </source>
</evidence>
<proteinExistence type="predicted"/>
<keyword evidence="3" id="KW-1185">Reference proteome</keyword>
<dbReference type="RefSeq" id="WP_083183751.1">
    <property type="nucleotide sequence ID" value="NZ_CBCRZR010000015.1"/>
</dbReference>
<evidence type="ECO:0000259" key="1">
    <source>
        <dbReference type="Pfam" id="PF20178"/>
    </source>
</evidence>
<dbReference type="InterPro" id="IPR024079">
    <property type="entry name" value="MetalloPept_cat_dom_sf"/>
</dbReference>
<feature type="domain" description="Dermonecrotic toxin N-terminal" evidence="1">
    <location>
        <begin position="909"/>
        <end position="1152"/>
    </location>
</feature>
<dbReference type="GO" id="GO:0008237">
    <property type="term" value="F:metallopeptidase activity"/>
    <property type="evidence" value="ECO:0007669"/>
    <property type="project" value="InterPro"/>
</dbReference>
<dbReference type="InterPro" id="IPR046673">
    <property type="entry name" value="ToxA_N"/>
</dbReference>
<dbReference type="Gene3D" id="3.40.390.10">
    <property type="entry name" value="Collagenase (Catalytic Domain)"/>
    <property type="match status" value="1"/>
</dbReference>
<feature type="domain" description="Dermonecrotic toxin N-terminal" evidence="1">
    <location>
        <begin position="158"/>
        <end position="387"/>
    </location>
</feature>
<organism evidence="2 3">
    <name type="scientific">Pseudomonas floridensis</name>
    <dbReference type="NCBI Taxonomy" id="1958950"/>
    <lineage>
        <taxon>Bacteria</taxon>
        <taxon>Pseudomonadati</taxon>
        <taxon>Pseudomonadota</taxon>
        <taxon>Gammaproteobacteria</taxon>
        <taxon>Pseudomonadales</taxon>
        <taxon>Pseudomonadaceae</taxon>
        <taxon>Pseudomonas</taxon>
    </lineage>
</organism>
<comment type="caution">
    <text evidence="2">The sequence shown here is derived from an EMBL/GenBank/DDBJ whole genome shotgun (WGS) entry which is preliminary data.</text>
</comment>
<dbReference type="Pfam" id="PF20178">
    <property type="entry name" value="ToxA_N"/>
    <property type="match status" value="2"/>
</dbReference>
<dbReference type="EMBL" id="MUIO01000058">
    <property type="protein sequence ID" value="ORC58412.1"/>
    <property type="molecule type" value="Genomic_DNA"/>
</dbReference>
<name>A0A1X0N4F6_9PSED</name>
<dbReference type="OrthoDB" id="7032306at2"/>
<evidence type="ECO:0000313" key="2">
    <source>
        <dbReference type="EMBL" id="ORC58412.1"/>
    </source>
</evidence>
<protein>
    <recommendedName>
        <fullName evidence="1">Dermonecrotic toxin N-terminal domain-containing protein</fullName>
    </recommendedName>
</protein>